<dbReference type="SUPFAM" id="SSF53244">
    <property type="entry name" value="MurD-like peptide ligases, peptide-binding domain"/>
    <property type="match status" value="1"/>
</dbReference>
<protein>
    <recommendedName>
        <fullName evidence="6 17">UDP-N-acetylmuramoylalanine--D-glutamate ligase</fullName>
        <ecNumber evidence="5 17">6.3.2.9</ecNumber>
    </recommendedName>
    <alternativeName>
        <fullName evidence="15 17">D-glutamic acid-adding enzyme</fullName>
    </alternativeName>
    <alternativeName>
        <fullName evidence="14 17">UDP-N-acetylmuramoyl-L-alanyl-D-glutamate synthetase</fullName>
    </alternativeName>
</protein>
<keyword evidence="17 18" id="KW-0131">Cell cycle</keyword>
<evidence type="ECO:0000256" key="9">
    <source>
        <dbReference type="ARBA" id="ARBA00022741"/>
    </source>
</evidence>
<evidence type="ECO:0000256" key="6">
    <source>
        <dbReference type="ARBA" id="ARBA00015655"/>
    </source>
</evidence>
<comment type="function">
    <text evidence="1 17 18">Cell wall formation. Catalyzes the addition of glutamate to the nucleotide precursor UDP-N-acetylmuramoyl-L-alanine (UMA).</text>
</comment>
<organism evidence="21 22">
    <name type="scientific">Alkalicoccobacillus gibsonii</name>
    <dbReference type="NCBI Taxonomy" id="79881"/>
    <lineage>
        <taxon>Bacteria</taxon>
        <taxon>Bacillati</taxon>
        <taxon>Bacillota</taxon>
        <taxon>Bacilli</taxon>
        <taxon>Bacillales</taxon>
        <taxon>Bacillaceae</taxon>
        <taxon>Alkalicoccobacillus</taxon>
    </lineage>
</organism>
<dbReference type="Pfam" id="PF21799">
    <property type="entry name" value="MurD-like_N"/>
    <property type="match status" value="1"/>
</dbReference>
<evidence type="ECO:0000259" key="19">
    <source>
        <dbReference type="Pfam" id="PF02875"/>
    </source>
</evidence>
<dbReference type="Pfam" id="PF08245">
    <property type="entry name" value="Mur_ligase_M"/>
    <property type="match status" value="1"/>
</dbReference>
<dbReference type="SUPFAM" id="SSF51984">
    <property type="entry name" value="MurCD N-terminal domain"/>
    <property type="match status" value="1"/>
</dbReference>
<evidence type="ECO:0000256" key="2">
    <source>
        <dbReference type="ARBA" id="ARBA00004496"/>
    </source>
</evidence>
<dbReference type="Proteomes" id="UP001418796">
    <property type="component" value="Unassembled WGS sequence"/>
</dbReference>
<evidence type="ECO:0000259" key="20">
    <source>
        <dbReference type="Pfam" id="PF08245"/>
    </source>
</evidence>
<comment type="caution">
    <text evidence="21">The sequence shown here is derived from an EMBL/GenBank/DDBJ whole genome shotgun (WGS) entry which is preliminary data.</text>
</comment>
<evidence type="ECO:0000256" key="1">
    <source>
        <dbReference type="ARBA" id="ARBA00002734"/>
    </source>
</evidence>
<evidence type="ECO:0000256" key="18">
    <source>
        <dbReference type="RuleBase" id="RU003664"/>
    </source>
</evidence>
<dbReference type="EC" id="6.3.2.9" evidence="5 17"/>
<evidence type="ECO:0000256" key="15">
    <source>
        <dbReference type="ARBA" id="ARBA00032324"/>
    </source>
</evidence>
<keyword evidence="11 17" id="KW-0133">Cell shape</keyword>
<dbReference type="InterPro" id="IPR013221">
    <property type="entry name" value="Mur_ligase_cen"/>
</dbReference>
<name>A0ABU9VJ54_9BACI</name>
<dbReference type="Gene3D" id="3.40.1190.10">
    <property type="entry name" value="Mur-like, catalytic domain"/>
    <property type="match status" value="1"/>
</dbReference>
<accession>A0ABU9VJ54</accession>
<dbReference type="PANTHER" id="PTHR43692">
    <property type="entry name" value="UDP-N-ACETYLMURAMOYLALANINE--D-GLUTAMATE LIGASE"/>
    <property type="match status" value="1"/>
</dbReference>
<evidence type="ECO:0000256" key="7">
    <source>
        <dbReference type="ARBA" id="ARBA00022490"/>
    </source>
</evidence>
<keyword evidence="17 18" id="KW-0132">Cell division</keyword>
<dbReference type="NCBIfam" id="TIGR01087">
    <property type="entry name" value="murD"/>
    <property type="match status" value="1"/>
</dbReference>
<evidence type="ECO:0000256" key="11">
    <source>
        <dbReference type="ARBA" id="ARBA00022960"/>
    </source>
</evidence>
<evidence type="ECO:0000313" key="22">
    <source>
        <dbReference type="Proteomes" id="UP001418796"/>
    </source>
</evidence>
<keyword evidence="8 17" id="KW-0436">Ligase</keyword>
<keyword evidence="9 17" id="KW-0547">Nucleotide-binding</keyword>
<dbReference type="EMBL" id="JBCITK010000001">
    <property type="protein sequence ID" value="MEN0643936.1"/>
    <property type="molecule type" value="Genomic_DNA"/>
</dbReference>
<evidence type="ECO:0000256" key="13">
    <source>
        <dbReference type="ARBA" id="ARBA00023316"/>
    </source>
</evidence>
<dbReference type="InterPro" id="IPR004101">
    <property type="entry name" value="Mur_ligase_C"/>
</dbReference>
<feature type="binding site" evidence="17">
    <location>
        <begin position="119"/>
        <end position="125"/>
    </location>
    <ligand>
        <name>ATP</name>
        <dbReference type="ChEBI" id="CHEBI:30616"/>
    </ligand>
</feature>
<comment type="pathway">
    <text evidence="3 17 18">Cell wall biogenesis; peptidoglycan biosynthesis.</text>
</comment>
<dbReference type="RefSeq" id="WP_343130737.1">
    <property type="nucleotide sequence ID" value="NZ_JBCITK010000001.1"/>
</dbReference>
<evidence type="ECO:0000256" key="3">
    <source>
        <dbReference type="ARBA" id="ARBA00004752"/>
    </source>
</evidence>
<evidence type="ECO:0000256" key="12">
    <source>
        <dbReference type="ARBA" id="ARBA00022984"/>
    </source>
</evidence>
<dbReference type="InterPro" id="IPR036565">
    <property type="entry name" value="Mur-like_cat_sf"/>
</dbReference>
<keyword evidence="10 17" id="KW-0067">ATP-binding</keyword>
<keyword evidence="12 17" id="KW-0573">Peptidoglycan synthesis</keyword>
<dbReference type="HAMAP" id="MF_00639">
    <property type="entry name" value="MurD"/>
    <property type="match status" value="1"/>
</dbReference>
<comment type="catalytic activity">
    <reaction evidence="16 17 18">
        <text>UDP-N-acetyl-alpha-D-muramoyl-L-alanine + D-glutamate + ATP = UDP-N-acetyl-alpha-D-muramoyl-L-alanyl-D-glutamate + ADP + phosphate + H(+)</text>
        <dbReference type="Rhea" id="RHEA:16429"/>
        <dbReference type="ChEBI" id="CHEBI:15378"/>
        <dbReference type="ChEBI" id="CHEBI:29986"/>
        <dbReference type="ChEBI" id="CHEBI:30616"/>
        <dbReference type="ChEBI" id="CHEBI:43474"/>
        <dbReference type="ChEBI" id="CHEBI:83898"/>
        <dbReference type="ChEBI" id="CHEBI:83900"/>
        <dbReference type="ChEBI" id="CHEBI:456216"/>
        <dbReference type="EC" id="6.3.2.9"/>
    </reaction>
</comment>
<evidence type="ECO:0000256" key="5">
    <source>
        <dbReference type="ARBA" id="ARBA00012212"/>
    </source>
</evidence>
<dbReference type="InterPro" id="IPR005762">
    <property type="entry name" value="MurD"/>
</dbReference>
<comment type="subcellular location">
    <subcellularLocation>
        <location evidence="2 17 18">Cytoplasm</location>
    </subcellularLocation>
</comment>
<feature type="domain" description="Mur ligase central" evidence="20">
    <location>
        <begin position="117"/>
        <end position="290"/>
    </location>
</feature>
<dbReference type="Gene3D" id="3.90.190.20">
    <property type="entry name" value="Mur ligase, C-terminal domain"/>
    <property type="match status" value="1"/>
</dbReference>
<evidence type="ECO:0000256" key="17">
    <source>
        <dbReference type="HAMAP-Rule" id="MF_00639"/>
    </source>
</evidence>
<keyword evidence="22" id="KW-1185">Reference proteome</keyword>
<evidence type="ECO:0000256" key="10">
    <source>
        <dbReference type="ARBA" id="ARBA00022840"/>
    </source>
</evidence>
<dbReference type="PANTHER" id="PTHR43692:SF1">
    <property type="entry name" value="UDP-N-ACETYLMURAMOYLALANINE--D-GLUTAMATE LIGASE"/>
    <property type="match status" value="1"/>
</dbReference>
<reference evidence="21 22" key="1">
    <citation type="submission" date="2024-03" db="EMBL/GenBank/DDBJ databases">
        <title>Bacilli Hybrid Assemblies.</title>
        <authorList>
            <person name="Kovac J."/>
        </authorList>
    </citation>
    <scope>NUCLEOTIDE SEQUENCE [LARGE SCALE GENOMIC DNA]</scope>
    <source>
        <strain evidence="21 22">FSL R7-0666</strain>
    </source>
</reference>
<proteinExistence type="inferred from homology"/>
<evidence type="ECO:0000256" key="8">
    <source>
        <dbReference type="ARBA" id="ARBA00022598"/>
    </source>
</evidence>
<dbReference type="Pfam" id="PF02875">
    <property type="entry name" value="Mur_ligase_C"/>
    <property type="match status" value="1"/>
</dbReference>
<evidence type="ECO:0000256" key="16">
    <source>
        <dbReference type="ARBA" id="ARBA00047632"/>
    </source>
</evidence>
<sequence length="451" mass="49009">MVHTDQYQGKLVLVVGLAKSGYAAARLLHMLGATVIVNDGKSIDDNPQAQELMEQGVEVICGSHPLSLLDRPLDFIIKNPGIPYSNELLVEAEKKNIPILTEIELAYQISEADIIAITGSNGKTTTTTLITEMLKNSGRTPQIAGNIGVVACEVAEQATMDDIIVMELSSFQLMGTDEFRPTISVLLNLFDAHLDYHGSKQNYVAAKARIQAKQEESDYLVYNASDDLVKDIAEKSHATKIGFSTTEVLPDGLDVVDGFVRYRSKPIIATSDIMLPGSHNIENILGAIGASILAGATLTQIQFVLKTFGGVEHRLQFVKELNGRLVYNDSKATNILATSKALEAFDKPVILLAGGLDRGNSFDSLIPSLQGVKAVITYGETKDRIAETVRKTDIPTLELVSTLTEAVKVAYRESTEGDVLLLSPACASWDQYKTFEERGHAFIQAISELPK</sequence>
<feature type="domain" description="Mur ligase C-terminal" evidence="19">
    <location>
        <begin position="313"/>
        <end position="426"/>
    </location>
</feature>
<evidence type="ECO:0000256" key="4">
    <source>
        <dbReference type="ARBA" id="ARBA00010416"/>
    </source>
</evidence>
<evidence type="ECO:0000256" key="14">
    <source>
        <dbReference type="ARBA" id="ARBA00030398"/>
    </source>
</evidence>
<evidence type="ECO:0000313" key="21">
    <source>
        <dbReference type="EMBL" id="MEN0643936.1"/>
    </source>
</evidence>
<gene>
    <name evidence="17 21" type="primary">murD</name>
    <name evidence="21" type="ORF">MKY91_12310</name>
</gene>
<dbReference type="InterPro" id="IPR036615">
    <property type="entry name" value="Mur_ligase_C_dom_sf"/>
</dbReference>
<comment type="similarity">
    <text evidence="4 17">Belongs to the MurCDEF family.</text>
</comment>
<keyword evidence="13 17" id="KW-0961">Cell wall biogenesis/degradation</keyword>
<keyword evidence="7 17" id="KW-0963">Cytoplasm</keyword>
<dbReference type="SUPFAM" id="SSF53623">
    <property type="entry name" value="MurD-like peptide ligases, catalytic domain"/>
    <property type="match status" value="1"/>
</dbReference>
<dbReference type="GO" id="GO:0008764">
    <property type="term" value="F:UDP-N-acetylmuramoylalanine-D-glutamate ligase activity"/>
    <property type="evidence" value="ECO:0007669"/>
    <property type="project" value="UniProtKB-EC"/>
</dbReference>
<dbReference type="Gene3D" id="3.40.50.720">
    <property type="entry name" value="NAD(P)-binding Rossmann-like Domain"/>
    <property type="match status" value="1"/>
</dbReference>